<organism evidence="17 18">
    <name type="scientific">Patagioenas fasciata monilis</name>
    <dbReference type="NCBI Taxonomy" id="372326"/>
    <lineage>
        <taxon>Eukaryota</taxon>
        <taxon>Metazoa</taxon>
        <taxon>Chordata</taxon>
        <taxon>Craniata</taxon>
        <taxon>Vertebrata</taxon>
        <taxon>Euteleostomi</taxon>
        <taxon>Archelosauria</taxon>
        <taxon>Archosauria</taxon>
        <taxon>Dinosauria</taxon>
        <taxon>Saurischia</taxon>
        <taxon>Theropoda</taxon>
        <taxon>Coelurosauria</taxon>
        <taxon>Aves</taxon>
        <taxon>Neognathae</taxon>
        <taxon>Neoaves</taxon>
        <taxon>Columbimorphae</taxon>
        <taxon>Columbiformes</taxon>
        <taxon>Columbidae</taxon>
        <taxon>Patagioenas</taxon>
    </lineage>
</organism>
<evidence type="ECO:0000313" key="18">
    <source>
        <dbReference type="Proteomes" id="UP000190648"/>
    </source>
</evidence>
<dbReference type="FunFam" id="3.40.50.150:FF:000109">
    <property type="entry name" value="rRNA adenine N(6)-methyltransferase"/>
    <property type="match status" value="1"/>
</dbReference>
<evidence type="ECO:0000256" key="6">
    <source>
        <dbReference type="ARBA" id="ARBA00022884"/>
    </source>
</evidence>
<keyword evidence="10" id="KW-0496">Mitochondrion</keyword>
<dbReference type="CDD" id="cd02440">
    <property type="entry name" value="AdoMet_MTases"/>
    <property type="match status" value="1"/>
</dbReference>
<dbReference type="InterPro" id="IPR029063">
    <property type="entry name" value="SAM-dependent_MTases_sf"/>
</dbReference>
<sequence length="447" mass="50975">MFTLCARNRLRCRLDLAALPRYPRARTEQQRTPGSALTANAHSERRLWFVPALTRVRDPPSPGRANQSAEQPHAALADTSRQRSSTSFSGRKEREFCLMAAPGKVAAFRLPPLPTIGEIIKLFRLKAQKQLSQNFLLDLRLTDKIVRQAGELKNAHVCEVGPGPGGITRSILSAGVEQLLLIEKDPRFIPGLQILSEAAPGKVRIVHGDILTYKMEKAFPKHLKKNWDDEPPDIHIIGNLPFSVSTPLIIKWLENISKKDGPFIYGRTQMTLTFQKEVGERLIANPGGRQRSRLSIMAQHLCTVKNCFVIPGEAFVPKPEVDVAVVHFTPLVQPKIQQPFELVEKVVRSVFQFRRKYCFRGLETLFPQDGRLKRTEQLMMTANVDPTLRPFQLSMSQFRNLCDTYRKMCDEDPSLFAYSYREELKQNKKMRILLKNQPEQTEKENQL</sequence>
<evidence type="ECO:0000256" key="7">
    <source>
        <dbReference type="ARBA" id="ARBA00022946"/>
    </source>
</evidence>
<proteinExistence type="inferred from homology"/>
<dbReference type="HAMAP" id="MF_00607">
    <property type="entry name" value="16SrRNA_methyltr_A"/>
    <property type="match status" value="1"/>
</dbReference>
<dbReference type="PROSITE" id="PS51689">
    <property type="entry name" value="SAM_RNA_A_N6_MT"/>
    <property type="match status" value="1"/>
</dbReference>
<evidence type="ECO:0000256" key="1">
    <source>
        <dbReference type="ARBA" id="ARBA00004173"/>
    </source>
</evidence>
<keyword evidence="18" id="KW-1185">Reference proteome</keyword>
<feature type="binding site" evidence="13">
    <location>
        <position position="183"/>
    </location>
    <ligand>
        <name>S-adenosyl-L-methionine</name>
        <dbReference type="ChEBI" id="CHEBI:59789"/>
    </ligand>
</feature>
<dbReference type="PANTHER" id="PTHR11727:SF17">
    <property type="entry name" value="DIMETHYLADENOSINE TRANSFERASE 1, MITOCHONDRIAL"/>
    <property type="match status" value="1"/>
</dbReference>
<dbReference type="Gene3D" id="1.10.8.100">
    <property type="entry name" value="Ribosomal RNA adenine dimethylase-like, domain 2"/>
    <property type="match status" value="1"/>
</dbReference>
<comment type="subcellular location">
    <subcellularLocation>
        <location evidence="1">Mitochondrion</location>
    </subcellularLocation>
</comment>
<dbReference type="GO" id="GO:0003723">
    <property type="term" value="F:RNA binding"/>
    <property type="evidence" value="ECO:0007669"/>
    <property type="project" value="UniProtKB-UniRule"/>
</dbReference>
<feature type="binding site" evidence="13">
    <location>
        <position position="136"/>
    </location>
    <ligand>
        <name>S-adenosyl-L-methionine</name>
        <dbReference type="ChEBI" id="CHEBI:59789"/>
    </ligand>
</feature>
<evidence type="ECO:0000256" key="11">
    <source>
        <dbReference type="ARBA" id="ARBA00023163"/>
    </source>
</evidence>
<evidence type="ECO:0000256" key="12">
    <source>
        <dbReference type="ARBA" id="ARBA00061148"/>
    </source>
</evidence>
<dbReference type="OrthoDB" id="16079at2759"/>
<dbReference type="EC" id="2.1.1.-" evidence="14"/>
<gene>
    <name evidence="17" type="primary">TFB1M</name>
    <name evidence="17" type="ORF">AV530_005399</name>
</gene>
<keyword evidence="8" id="KW-0805">Transcription regulation</keyword>
<dbReference type="STRING" id="372326.A0A1V4JL64"/>
<name>A0A1V4JL64_PATFA</name>
<dbReference type="Gene3D" id="3.40.50.150">
    <property type="entry name" value="Vaccinia Virus protein VP39"/>
    <property type="match status" value="1"/>
</dbReference>
<keyword evidence="4 13" id="KW-0808">Transferase</keyword>
<dbReference type="SUPFAM" id="SSF53335">
    <property type="entry name" value="S-adenosyl-L-methionine-dependent methyltransferases"/>
    <property type="match status" value="1"/>
</dbReference>
<dbReference type="FunFam" id="1.10.8.100:FF:000004">
    <property type="entry name" value="rRNA adenine N(6)-methyltransferase"/>
    <property type="match status" value="1"/>
</dbReference>
<dbReference type="SMART" id="SM00650">
    <property type="entry name" value="rADc"/>
    <property type="match status" value="1"/>
</dbReference>
<dbReference type="NCBIfam" id="TIGR00755">
    <property type="entry name" value="ksgA"/>
    <property type="match status" value="1"/>
</dbReference>
<dbReference type="GO" id="GO:0003677">
    <property type="term" value="F:DNA binding"/>
    <property type="evidence" value="ECO:0007669"/>
    <property type="project" value="UniProtKB-KW"/>
</dbReference>
<dbReference type="AlphaFoldDB" id="A0A1V4JL64"/>
<evidence type="ECO:0000256" key="5">
    <source>
        <dbReference type="ARBA" id="ARBA00022691"/>
    </source>
</evidence>
<protein>
    <recommendedName>
        <fullName evidence="14">rRNA adenine N(6)-methyltransferase</fullName>
        <ecNumber evidence="14">2.1.1.-</ecNumber>
    </recommendedName>
</protein>
<feature type="region of interest" description="Disordered" evidence="15">
    <location>
        <begin position="58"/>
        <end position="89"/>
    </location>
</feature>
<keyword evidence="9" id="KW-0238">DNA-binding</keyword>
<dbReference type="GO" id="GO:0006391">
    <property type="term" value="P:transcription initiation at mitochondrial promoter"/>
    <property type="evidence" value="ECO:0007669"/>
    <property type="project" value="TreeGrafter"/>
</dbReference>
<keyword evidence="6 13" id="KW-0694">RNA-binding</keyword>
<dbReference type="Pfam" id="PF00398">
    <property type="entry name" value="RrnaAD"/>
    <property type="match status" value="1"/>
</dbReference>
<reference evidence="17 18" key="1">
    <citation type="submission" date="2016-02" db="EMBL/GenBank/DDBJ databases">
        <title>Band-tailed pigeon sequencing and assembly.</title>
        <authorList>
            <person name="Soares A.E."/>
            <person name="Novak B.J."/>
            <person name="Rice E.S."/>
            <person name="O'Connell B."/>
            <person name="Chang D."/>
            <person name="Weber S."/>
            <person name="Shapiro B."/>
        </authorList>
    </citation>
    <scope>NUCLEOTIDE SEQUENCE [LARGE SCALE GENOMIC DNA]</scope>
    <source>
        <strain evidence="17">BTP2013</strain>
        <tissue evidence="17">Blood</tissue>
    </source>
</reference>
<evidence type="ECO:0000256" key="3">
    <source>
        <dbReference type="ARBA" id="ARBA00022603"/>
    </source>
</evidence>
<feature type="binding site" evidence="13">
    <location>
        <position position="239"/>
    </location>
    <ligand>
        <name>S-adenosyl-L-methionine</name>
        <dbReference type="ChEBI" id="CHEBI:59789"/>
    </ligand>
</feature>
<keyword evidence="7" id="KW-0809">Transit peptide</keyword>
<dbReference type="GO" id="GO:1904047">
    <property type="term" value="F:S-adenosyl-L-methionine binding"/>
    <property type="evidence" value="ECO:0007669"/>
    <property type="project" value="UniProtKB-ARBA"/>
</dbReference>
<dbReference type="Proteomes" id="UP000190648">
    <property type="component" value="Unassembled WGS sequence"/>
</dbReference>
<keyword evidence="3 13" id="KW-0489">Methyltransferase</keyword>
<dbReference type="GO" id="GO:0005759">
    <property type="term" value="C:mitochondrial matrix"/>
    <property type="evidence" value="ECO:0007669"/>
    <property type="project" value="TreeGrafter"/>
</dbReference>
<dbReference type="PANTHER" id="PTHR11727">
    <property type="entry name" value="DIMETHYLADENOSINE TRANSFERASE"/>
    <property type="match status" value="1"/>
</dbReference>
<evidence type="ECO:0000256" key="2">
    <source>
        <dbReference type="ARBA" id="ARBA00022552"/>
    </source>
</evidence>
<comment type="similarity">
    <text evidence="12">Belongs to the class I-like SAM-binding methyltransferase superfamily. rRNA adenine N(6)-methyltransferase family. KsgA subfamily.</text>
</comment>
<evidence type="ECO:0000256" key="15">
    <source>
        <dbReference type="SAM" id="MobiDB-lite"/>
    </source>
</evidence>
<feature type="binding site" evidence="13">
    <location>
        <position position="134"/>
    </location>
    <ligand>
        <name>S-adenosyl-L-methionine</name>
        <dbReference type="ChEBI" id="CHEBI:59789"/>
    </ligand>
</feature>
<keyword evidence="5 13" id="KW-0949">S-adenosyl-L-methionine</keyword>
<dbReference type="InterPro" id="IPR011530">
    <property type="entry name" value="rRNA_adenine_dimethylase"/>
</dbReference>
<evidence type="ECO:0000259" key="16">
    <source>
        <dbReference type="SMART" id="SM00650"/>
    </source>
</evidence>
<evidence type="ECO:0000256" key="8">
    <source>
        <dbReference type="ARBA" id="ARBA00023015"/>
    </source>
</evidence>
<dbReference type="InterPro" id="IPR023165">
    <property type="entry name" value="rRNA_Ade_diMease-like_C"/>
</dbReference>
<evidence type="ECO:0000256" key="4">
    <source>
        <dbReference type="ARBA" id="ARBA00022679"/>
    </source>
</evidence>
<dbReference type="GO" id="GO:0000179">
    <property type="term" value="F:rRNA (adenine-N6,N6-)-dimethyltransferase activity"/>
    <property type="evidence" value="ECO:0007669"/>
    <property type="project" value="UniProtKB-UniRule"/>
</dbReference>
<feature type="domain" description="Ribosomal RNA adenine methylase transferase N-terminal" evidence="16">
    <location>
        <begin position="141"/>
        <end position="332"/>
    </location>
</feature>
<feature type="binding site" evidence="13">
    <location>
        <position position="161"/>
    </location>
    <ligand>
        <name>S-adenosyl-L-methionine</name>
        <dbReference type="ChEBI" id="CHEBI:59789"/>
    </ligand>
</feature>
<evidence type="ECO:0000256" key="10">
    <source>
        <dbReference type="ARBA" id="ARBA00023128"/>
    </source>
</evidence>
<accession>A0A1V4JL64</accession>
<dbReference type="InterPro" id="IPR001737">
    <property type="entry name" value="KsgA/Erm"/>
</dbReference>
<evidence type="ECO:0000256" key="14">
    <source>
        <dbReference type="RuleBase" id="RU362106"/>
    </source>
</evidence>
<dbReference type="InterPro" id="IPR020598">
    <property type="entry name" value="rRNA_Ade_methylase_Trfase_N"/>
</dbReference>
<evidence type="ECO:0000256" key="9">
    <source>
        <dbReference type="ARBA" id="ARBA00023125"/>
    </source>
</evidence>
<comment type="caution">
    <text evidence="17">The sequence shown here is derived from an EMBL/GenBank/DDBJ whole genome shotgun (WGS) entry which is preliminary data.</text>
</comment>
<feature type="binding site" evidence="13">
    <location>
        <position position="209"/>
    </location>
    <ligand>
        <name>S-adenosyl-L-methionine</name>
        <dbReference type="ChEBI" id="CHEBI:59789"/>
    </ligand>
</feature>
<keyword evidence="2 14" id="KW-0698">rRNA processing</keyword>
<keyword evidence="11" id="KW-0804">Transcription</keyword>
<dbReference type="GO" id="GO:0034246">
    <property type="term" value="F:mitochondrial transcription factor activity"/>
    <property type="evidence" value="ECO:0007669"/>
    <property type="project" value="TreeGrafter"/>
</dbReference>
<evidence type="ECO:0000313" key="17">
    <source>
        <dbReference type="EMBL" id="OPJ72936.1"/>
    </source>
</evidence>
<dbReference type="EMBL" id="LSYS01006902">
    <property type="protein sequence ID" value="OPJ72936.1"/>
    <property type="molecule type" value="Genomic_DNA"/>
</dbReference>
<evidence type="ECO:0000256" key="13">
    <source>
        <dbReference type="PROSITE-ProRule" id="PRU01026"/>
    </source>
</evidence>